<reference evidence="1 2" key="1">
    <citation type="submission" date="2014-04" db="EMBL/GenBank/DDBJ databases">
        <authorList>
            <consortium name="DOE Joint Genome Institute"/>
            <person name="Kuo A."/>
            <person name="Tarkka M."/>
            <person name="Buscot F."/>
            <person name="Kohler A."/>
            <person name="Nagy L.G."/>
            <person name="Floudas D."/>
            <person name="Copeland A."/>
            <person name="Barry K.W."/>
            <person name="Cichocki N."/>
            <person name="Veneault-Fourrey C."/>
            <person name="LaButti K."/>
            <person name="Lindquist E.A."/>
            <person name="Lipzen A."/>
            <person name="Lundell T."/>
            <person name="Morin E."/>
            <person name="Murat C."/>
            <person name="Sun H."/>
            <person name="Tunlid A."/>
            <person name="Henrissat B."/>
            <person name="Grigoriev I.V."/>
            <person name="Hibbett D.S."/>
            <person name="Martin F."/>
            <person name="Nordberg H.P."/>
            <person name="Cantor M.N."/>
            <person name="Hua S.X."/>
        </authorList>
    </citation>
    <scope>NUCLEOTIDE SEQUENCE [LARGE SCALE GENOMIC DNA]</scope>
    <source>
        <strain evidence="1 2">F 1598</strain>
    </source>
</reference>
<organism evidence="1 2">
    <name type="scientific">Piloderma croceum (strain F 1598)</name>
    <dbReference type="NCBI Taxonomy" id="765440"/>
    <lineage>
        <taxon>Eukaryota</taxon>
        <taxon>Fungi</taxon>
        <taxon>Dikarya</taxon>
        <taxon>Basidiomycota</taxon>
        <taxon>Agaricomycotina</taxon>
        <taxon>Agaricomycetes</taxon>
        <taxon>Agaricomycetidae</taxon>
        <taxon>Atheliales</taxon>
        <taxon>Atheliaceae</taxon>
        <taxon>Piloderma</taxon>
    </lineage>
</organism>
<dbReference type="InParanoid" id="A0A0C3GMD5"/>
<gene>
    <name evidence="1" type="ORF">PILCRDRAFT_803</name>
</gene>
<sequence>MPGPARPNPSVSLILSRESYPFRLPAYRESYLRRYHPYARSISSHVVEFDNPLEVTINARYNGPRLDHLLPTIQEENTDDALVNLHDVMPSKDDGARVTLSTFLKNLTLAIRQSLERLRILRKGTEIQFDMLM</sequence>
<proteinExistence type="predicted"/>
<accession>A0A0C3GMD5</accession>
<dbReference type="Proteomes" id="UP000054166">
    <property type="component" value="Unassembled WGS sequence"/>
</dbReference>
<keyword evidence="2" id="KW-1185">Reference proteome</keyword>
<dbReference type="EMBL" id="KN832971">
    <property type="protein sequence ID" value="KIM91671.1"/>
    <property type="molecule type" value="Genomic_DNA"/>
</dbReference>
<evidence type="ECO:0000313" key="2">
    <source>
        <dbReference type="Proteomes" id="UP000054166"/>
    </source>
</evidence>
<dbReference type="AlphaFoldDB" id="A0A0C3GMD5"/>
<protein>
    <submittedName>
        <fullName evidence="1">Uncharacterized protein</fullName>
    </submittedName>
</protein>
<name>A0A0C3GMD5_PILCF</name>
<dbReference type="OrthoDB" id="3034286at2759"/>
<reference evidence="2" key="2">
    <citation type="submission" date="2015-01" db="EMBL/GenBank/DDBJ databases">
        <title>Evolutionary Origins and Diversification of the Mycorrhizal Mutualists.</title>
        <authorList>
            <consortium name="DOE Joint Genome Institute"/>
            <consortium name="Mycorrhizal Genomics Consortium"/>
            <person name="Kohler A."/>
            <person name="Kuo A."/>
            <person name="Nagy L.G."/>
            <person name="Floudas D."/>
            <person name="Copeland A."/>
            <person name="Barry K.W."/>
            <person name="Cichocki N."/>
            <person name="Veneault-Fourrey C."/>
            <person name="LaButti K."/>
            <person name="Lindquist E.A."/>
            <person name="Lipzen A."/>
            <person name="Lundell T."/>
            <person name="Morin E."/>
            <person name="Murat C."/>
            <person name="Riley R."/>
            <person name="Ohm R."/>
            <person name="Sun H."/>
            <person name="Tunlid A."/>
            <person name="Henrissat B."/>
            <person name="Grigoriev I.V."/>
            <person name="Hibbett D.S."/>
            <person name="Martin F."/>
        </authorList>
    </citation>
    <scope>NUCLEOTIDE SEQUENCE [LARGE SCALE GENOMIC DNA]</scope>
    <source>
        <strain evidence="2">F 1598</strain>
    </source>
</reference>
<evidence type="ECO:0000313" key="1">
    <source>
        <dbReference type="EMBL" id="KIM91671.1"/>
    </source>
</evidence>
<dbReference type="HOGENOM" id="CLU_1907451_0_0_1"/>